<sequence length="188" mass="18873">MTDVAPVPSGASAPEGTLPPRSPVRSAGEYVFAGAGLLVGIGTIAGAGAIRVPPGSASVLGPRAFPYAVGVLLVLAALAVLIGLLRGRRGLPDDGEDVDPDARTDWTTVAKLVVVFLSQLVLIDLAGWPVAVAVVFGGAAIALGAKGRWAALGIGLALGLVTQFVFGTWLGLSLPAGPALNWIPIFHG</sequence>
<proteinExistence type="predicted"/>
<gene>
    <name evidence="4" type="ORF">GJR97_02580</name>
</gene>
<comment type="caution">
    <text evidence="4">The sequence shown here is derived from an EMBL/GenBank/DDBJ whole genome shotgun (WGS) entry which is preliminary data.</text>
</comment>
<keyword evidence="5" id="KW-1185">Reference proteome</keyword>
<name>A0A6L5QZ34_9MICO</name>
<evidence type="ECO:0000256" key="1">
    <source>
        <dbReference type="SAM" id="MobiDB-lite"/>
    </source>
</evidence>
<keyword evidence="2" id="KW-0472">Membrane</keyword>
<dbReference type="AlphaFoldDB" id="A0A6L5QZ34"/>
<protein>
    <submittedName>
        <fullName evidence="4">Tripartite tricarboxylate transporter TctB family protein</fullName>
    </submittedName>
</protein>
<dbReference type="RefSeq" id="WP_324613057.1">
    <property type="nucleotide sequence ID" value="NZ_WKJD01000006.1"/>
</dbReference>
<feature type="transmembrane region" description="Helical" evidence="2">
    <location>
        <begin position="30"/>
        <end position="52"/>
    </location>
</feature>
<dbReference type="Pfam" id="PF07331">
    <property type="entry name" value="TctB"/>
    <property type="match status" value="1"/>
</dbReference>
<feature type="transmembrane region" description="Helical" evidence="2">
    <location>
        <begin position="125"/>
        <end position="143"/>
    </location>
</feature>
<dbReference type="Proteomes" id="UP000476511">
    <property type="component" value="Unassembled WGS sequence"/>
</dbReference>
<feature type="domain" description="DUF1468" evidence="3">
    <location>
        <begin position="35"/>
        <end position="175"/>
    </location>
</feature>
<dbReference type="EMBL" id="WKJD01000006">
    <property type="protein sequence ID" value="MRX42604.1"/>
    <property type="molecule type" value="Genomic_DNA"/>
</dbReference>
<feature type="transmembrane region" description="Helical" evidence="2">
    <location>
        <begin position="64"/>
        <end position="85"/>
    </location>
</feature>
<evidence type="ECO:0000259" key="3">
    <source>
        <dbReference type="Pfam" id="PF07331"/>
    </source>
</evidence>
<feature type="transmembrane region" description="Helical" evidence="2">
    <location>
        <begin position="150"/>
        <end position="172"/>
    </location>
</feature>
<dbReference type="InterPro" id="IPR009936">
    <property type="entry name" value="DUF1468"/>
</dbReference>
<evidence type="ECO:0000313" key="4">
    <source>
        <dbReference type="EMBL" id="MRX42604.1"/>
    </source>
</evidence>
<feature type="region of interest" description="Disordered" evidence="1">
    <location>
        <begin position="1"/>
        <end position="22"/>
    </location>
</feature>
<evidence type="ECO:0000313" key="5">
    <source>
        <dbReference type="Proteomes" id="UP000476511"/>
    </source>
</evidence>
<organism evidence="4 5">
    <name type="scientific">Agromyces kandeliae</name>
    <dbReference type="NCBI Taxonomy" id="2666141"/>
    <lineage>
        <taxon>Bacteria</taxon>
        <taxon>Bacillati</taxon>
        <taxon>Actinomycetota</taxon>
        <taxon>Actinomycetes</taxon>
        <taxon>Micrococcales</taxon>
        <taxon>Microbacteriaceae</taxon>
        <taxon>Agromyces</taxon>
    </lineage>
</organism>
<accession>A0A6L5QZ34</accession>
<reference evidence="4 5" key="1">
    <citation type="submission" date="2019-11" db="EMBL/GenBank/DDBJ databases">
        <title>Agromyces kandeliae sp. nov., isolated from mangrove soil.</title>
        <authorList>
            <person name="Wang R."/>
        </authorList>
    </citation>
    <scope>NUCLEOTIDE SEQUENCE [LARGE SCALE GENOMIC DNA]</scope>
    <source>
        <strain evidence="4 5">Q22</strain>
    </source>
</reference>
<keyword evidence="2" id="KW-1133">Transmembrane helix</keyword>
<keyword evidence="2" id="KW-0812">Transmembrane</keyword>
<evidence type="ECO:0000256" key="2">
    <source>
        <dbReference type="SAM" id="Phobius"/>
    </source>
</evidence>